<sequence length="132" mass="15372">MTFGSEKNCQVATQEYKHLVRNLLLYHLDKRKIEAYKWKGEFDLLAQTLIRQHVAQSNVSTSDQSLAEFSEFVAVHLDHPLSFTVFSHLLDHLIDIYPRFTDYQVSARNIIESLMYPALSLSLTKSLEKRKN</sequence>
<evidence type="ECO:0000313" key="2">
    <source>
        <dbReference type="RefSeq" id="XP_026688520.1"/>
    </source>
</evidence>
<dbReference type="KEGG" id="dci:103522684"/>
<proteinExistence type="predicted"/>
<name>A0A3Q0JNX3_DIACI</name>
<reference evidence="2" key="1">
    <citation type="submission" date="2025-08" db="UniProtKB">
        <authorList>
            <consortium name="RefSeq"/>
        </authorList>
    </citation>
    <scope>IDENTIFICATION</scope>
</reference>
<dbReference type="Proteomes" id="UP000079169">
    <property type="component" value="Unplaced"/>
</dbReference>
<keyword evidence="1" id="KW-1185">Reference proteome</keyword>
<dbReference type="AlphaFoldDB" id="A0A3Q0JNX3"/>
<organism evidence="1 2">
    <name type="scientific">Diaphorina citri</name>
    <name type="common">Asian citrus psyllid</name>
    <dbReference type="NCBI Taxonomy" id="121845"/>
    <lineage>
        <taxon>Eukaryota</taxon>
        <taxon>Metazoa</taxon>
        <taxon>Ecdysozoa</taxon>
        <taxon>Arthropoda</taxon>
        <taxon>Hexapoda</taxon>
        <taxon>Insecta</taxon>
        <taxon>Pterygota</taxon>
        <taxon>Neoptera</taxon>
        <taxon>Paraneoptera</taxon>
        <taxon>Hemiptera</taxon>
        <taxon>Sternorrhyncha</taxon>
        <taxon>Psylloidea</taxon>
        <taxon>Psyllidae</taxon>
        <taxon>Diaphorininae</taxon>
        <taxon>Diaphorina</taxon>
    </lineage>
</organism>
<protein>
    <submittedName>
        <fullName evidence="2">Protein unc-13 homolog 4B-like</fullName>
    </submittedName>
</protein>
<accession>A0A3Q0JNX3</accession>
<dbReference type="RefSeq" id="XP_026688520.1">
    <property type="nucleotide sequence ID" value="XM_026832719.1"/>
</dbReference>
<gene>
    <name evidence="2" type="primary">LOC103522684</name>
</gene>
<dbReference type="PaxDb" id="121845-A0A3Q0JNX3"/>
<dbReference type="STRING" id="121845.A0A3Q0JNX3"/>
<evidence type="ECO:0000313" key="1">
    <source>
        <dbReference type="Proteomes" id="UP000079169"/>
    </source>
</evidence>
<dbReference type="GeneID" id="103522684"/>